<keyword evidence="2" id="KW-1185">Reference proteome</keyword>
<gene>
    <name evidence="1" type="ORF">PDIGIT_LOCUS11164</name>
</gene>
<comment type="caution">
    <text evidence="1">The sequence shown here is derived from an EMBL/GenBank/DDBJ whole genome shotgun (WGS) entry which is preliminary data.</text>
</comment>
<dbReference type="AlphaFoldDB" id="A0A9W4UNS3"/>
<proteinExistence type="predicted"/>
<dbReference type="EMBL" id="CAOQHR010000008">
    <property type="protein sequence ID" value="CAI6338042.1"/>
    <property type="molecule type" value="Genomic_DNA"/>
</dbReference>
<protein>
    <submittedName>
        <fullName evidence="1">Uncharacterized protein</fullName>
    </submittedName>
</protein>
<organism evidence="1 2">
    <name type="scientific">Periconia digitata</name>
    <dbReference type="NCBI Taxonomy" id="1303443"/>
    <lineage>
        <taxon>Eukaryota</taxon>
        <taxon>Fungi</taxon>
        <taxon>Dikarya</taxon>
        <taxon>Ascomycota</taxon>
        <taxon>Pezizomycotina</taxon>
        <taxon>Dothideomycetes</taxon>
        <taxon>Pleosporomycetidae</taxon>
        <taxon>Pleosporales</taxon>
        <taxon>Massarineae</taxon>
        <taxon>Periconiaceae</taxon>
        <taxon>Periconia</taxon>
    </lineage>
</organism>
<accession>A0A9W4UNS3</accession>
<dbReference type="Proteomes" id="UP001152607">
    <property type="component" value="Unassembled WGS sequence"/>
</dbReference>
<evidence type="ECO:0000313" key="2">
    <source>
        <dbReference type="Proteomes" id="UP001152607"/>
    </source>
</evidence>
<evidence type="ECO:0000313" key="1">
    <source>
        <dbReference type="EMBL" id="CAI6338042.1"/>
    </source>
</evidence>
<reference evidence="1" key="1">
    <citation type="submission" date="2023-01" db="EMBL/GenBank/DDBJ databases">
        <authorList>
            <person name="Van Ghelder C."/>
            <person name="Rancurel C."/>
        </authorList>
    </citation>
    <scope>NUCLEOTIDE SEQUENCE</scope>
    <source>
        <strain evidence="1">CNCM I-4278</strain>
    </source>
</reference>
<sequence length="80" mass="8579">MLLLLSSPESLALHNVIFVSPNPCLILISPACMRCWSGGLKLSVACDSSWDLKAKSTSGYEDGNFGVKAARSIARVESHK</sequence>
<name>A0A9W4UNS3_9PLEO</name>